<reference evidence="1" key="1">
    <citation type="journal article" date="2014" name="Front. Microbiol.">
        <title>High frequency of phylogenetically diverse reductive dehalogenase-homologous genes in deep subseafloor sedimentary metagenomes.</title>
        <authorList>
            <person name="Kawai M."/>
            <person name="Futagami T."/>
            <person name="Toyoda A."/>
            <person name="Takaki Y."/>
            <person name="Nishi S."/>
            <person name="Hori S."/>
            <person name="Arai W."/>
            <person name="Tsubouchi T."/>
            <person name="Morono Y."/>
            <person name="Uchiyama I."/>
            <person name="Ito T."/>
            <person name="Fujiyama A."/>
            <person name="Inagaki F."/>
            <person name="Takami H."/>
        </authorList>
    </citation>
    <scope>NUCLEOTIDE SEQUENCE</scope>
    <source>
        <strain evidence="1">Expedition CK06-06</strain>
    </source>
</reference>
<organism evidence="1">
    <name type="scientific">marine sediment metagenome</name>
    <dbReference type="NCBI Taxonomy" id="412755"/>
    <lineage>
        <taxon>unclassified sequences</taxon>
        <taxon>metagenomes</taxon>
        <taxon>ecological metagenomes</taxon>
    </lineage>
</organism>
<name>X0YS68_9ZZZZ</name>
<proteinExistence type="predicted"/>
<protein>
    <submittedName>
        <fullName evidence="1">Uncharacterized protein</fullName>
    </submittedName>
</protein>
<gene>
    <name evidence="1" type="ORF">S01H1_80723</name>
</gene>
<evidence type="ECO:0000313" key="1">
    <source>
        <dbReference type="EMBL" id="GAG49662.1"/>
    </source>
</evidence>
<dbReference type="EMBL" id="BARS01054541">
    <property type="protein sequence ID" value="GAG49662.1"/>
    <property type="molecule type" value="Genomic_DNA"/>
</dbReference>
<accession>X0YS68</accession>
<dbReference type="AlphaFoldDB" id="X0YS68"/>
<sequence length="43" mass="5072">MNRKTIFGYMGQTLRVDLTEKRAWKEELDEATYNKVTVHGVLE</sequence>
<comment type="caution">
    <text evidence="1">The sequence shown here is derived from an EMBL/GenBank/DDBJ whole genome shotgun (WGS) entry which is preliminary data.</text>
</comment>